<feature type="transmembrane region" description="Helical" evidence="14">
    <location>
        <begin position="107"/>
        <end position="125"/>
    </location>
</feature>
<dbReference type="InterPro" id="IPR001873">
    <property type="entry name" value="ENaC"/>
</dbReference>
<evidence type="ECO:0000256" key="1">
    <source>
        <dbReference type="ARBA" id="ARBA00004141"/>
    </source>
</evidence>
<evidence type="ECO:0000256" key="10">
    <source>
        <dbReference type="ARBA" id="ARBA00023201"/>
    </source>
</evidence>
<accession>A0A7R9ADQ8</accession>
<evidence type="ECO:0000256" key="2">
    <source>
        <dbReference type="ARBA" id="ARBA00007193"/>
    </source>
</evidence>
<evidence type="ECO:0000256" key="5">
    <source>
        <dbReference type="ARBA" id="ARBA00022692"/>
    </source>
</evidence>
<evidence type="ECO:0000256" key="7">
    <source>
        <dbReference type="ARBA" id="ARBA00023053"/>
    </source>
</evidence>
<dbReference type="PRINTS" id="PR01078">
    <property type="entry name" value="AMINACHANNEL"/>
</dbReference>
<feature type="region of interest" description="Disordered" evidence="13">
    <location>
        <begin position="241"/>
        <end position="270"/>
    </location>
</feature>
<keyword evidence="10 12" id="KW-0739">Sodium transport</keyword>
<organism evidence="15">
    <name type="scientific">Darwinula stevensoni</name>
    <dbReference type="NCBI Taxonomy" id="69355"/>
    <lineage>
        <taxon>Eukaryota</taxon>
        <taxon>Metazoa</taxon>
        <taxon>Ecdysozoa</taxon>
        <taxon>Arthropoda</taxon>
        <taxon>Crustacea</taxon>
        <taxon>Oligostraca</taxon>
        <taxon>Ostracoda</taxon>
        <taxon>Podocopa</taxon>
        <taxon>Podocopida</taxon>
        <taxon>Darwinulocopina</taxon>
        <taxon>Darwinuloidea</taxon>
        <taxon>Darwinulidae</taxon>
        <taxon>Darwinula</taxon>
    </lineage>
</organism>
<feature type="compositionally biased region" description="Polar residues" evidence="13">
    <location>
        <begin position="243"/>
        <end position="270"/>
    </location>
</feature>
<keyword evidence="6 14" id="KW-1133">Transmembrane helix</keyword>
<keyword evidence="11 12" id="KW-0407">Ion channel</keyword>
<keyword evidence="3 12" id="KW-0813">Transport</keyword>
<keyword evidence="5 12" id="KW-0812">Transmembrane</keyword>
<name>A0A7R9ADQ8_9CRUS</name>
<evidence type="ECO:0000256" key="3">
    <source>
        <dbReference type="ARBA" id="ARBA00022448"/>
    </source>
</evidence>
<keyword evidence="8 12" id="KW-0406">Ion transport</keyword>
<dbReference type="EMBL" id="LR903703">
    <property type="protein sequence ID" value="CAD7252190.1"/>
    <property type="molecule type" value="Genomic_DNA"/>
</dbReference>
<dbReference type="Proteomes" id="UP000677054">
    <property type="component" value="Unassembled WGS sequence"/>
</dbReference>
<evidence type="ECO:0000256" key="14">
    <source>
        <dbReference type="SAM" id="Phobius"/>
    </source>
</evidence>
<evidence type="ECO:0000256" key="4">
    <source>
        <dbReference type="ARBA" id="ARBA00022461"/>
    </source>
</evidence>
<dbReference type="Gene3D" id="2.60.470.10">
    <property type="entry name" value="Acid-sensing ion channels like domains"/>
    <property type="match status" value="1"/>
</dbReference>
<dbReference type="GO" id="GO:0015280">
    <property type="term" value="F:ligand-gated sodium channel activity"/>
    <property type="evidence" value="ECO:0007669"/>
    <property type="project" value="TreeGrafter"/>
</dbReference>
<evidence type="ECO:0000256" key="13">
    <source>
        <dbReference type="SAM" id="MobiDB-lite"/>
    </source>
</evidence>
<evidence type="ECO:0000256" key="9">
    <source>
        <dbReference type="ARBA" id="ARBA00023136"/>
    </source>
</evidence>
<proteinExistence type="inferred from homology"/>
<evidence type="ECO:0000256" key="8">
    <source>
        <dbReference type="ARBA" id="ARBA00023065"/>
    </source>
</evidence>
<dbReference type="EMBL" id="CAJPEV010004186">
    <property type="protein sequence ID" value="CAG0901341.1"/>
    <property type="molecule type" value="Genomic_DNA"/>
</dbReference>
<dbReference type="Pfam" id="PF00858">
    <property type="entry name" value="ASC"/>
    <property type="match status" value="1"/>
</dbReference>
<dbReference type="PANTHER" id="PTHR11690">
    <property type="entry name" value="AMILORIDE-SENSITIVE SODIUM CHANNEL-RELATED"/>
    <property type="match status" value="1"/>
</dbReference>
<keyword evidence="7" id="KW-0915">Sodium</keyword>
<reference evidence="15" key="1">
    <citation type="submission" date="2020-11" db="EMBL/GenBank/DDBJ databases">
        <authorList>
            <person name="Tran Van P."/>
        </authorList>
    </citation>
    <scope>NUCLEOTIDE SEQUENCE</scope>
</reference>
<evidence type="ECO:0000256" key="12">
    <source>
        <dbReference type="RuleBase" id="RU000679"/>
    </source>
</evidence>
<evidence type="ECO:0000256" key="6">
    <source>
        <dbReference type="ARBA" id="ARBA00022989"/>
    </source>
</evidence>
<comment type="subcellular location">
    <subcellularLocation>
        <location evidence="1">Membrane</location>
        <topology evidence="1">Multi-pass membrane protein</topology>
    </subcellularLocation>
</comment>
<evidence type="ECO:0000313" key="15">
    <source>
        <dbReference type="EMBL" id="CAD7252190.1"/>
    </source>
</evidence>
<keyword evidence="9 14" id="KW-0472">Membrane</keyword>
<comment type="similarity">
    <text evidence="2 12">Belongs to the amiloride-sensitive sodium channel (TC 1.A.6) family.</text>
</comment>
<keyword evidence="16" id="KW-1185">Reference proteome</keyword>
<sequence length="590" mass="66255">MGSVEEGTPTFRWEQPRHFAGAIGRRIPEKGILRSPDRWGSGWCEAIRGRQQERMGVENLSMNATGNSNVSFAVFCCVVLRSAPGAKRLMVGLGRSVYTDTSRFRRLVWLFLFLLTTGHMLYLIIDAVNSYMSSPKTTTMEMNTERVLPFPAVTICSYSPLWKSLDDGPTLSNFKTLLELNKHLEGALAKLSLPRSACSPTTAGSLWAATDPPCTVREGEGQKTCIKPFDILNRSKEEYGLPTESNSFSADYSESATTGTPTMPPLDTSSTSFDETDIWENWVYGREEYDHPCEPEYGEITIGNKTITAENFLNMLLFTSSYTLRDFRRYLNLEDAAGNISDLIRRCTFNNAPCDMNDFKVINDSDYGACLTYNYNGNKVVRRSGSSEGLQLRLTWNTSNQVNLLTPAKGFRVTLHHHKADPDPLGEGIDVGANINSYIGMRRRKFERLRPEEGGGCAYDSYLEDRFNSSIYNIGNGTKYSFQWTSFIGTLGGLLGLYTGLSFVSVLEVLEWMLDLIIYGWRKPQPDKMGSKQLAVITWNDPLEMERWCTKSTALHPVDYSGTAPVYIRPPLKNTQSAGFDLVFSDQFHL</sequence>
<evidence type="ECO:0000313" key="16">
    <source>
        <dbReference type="Proteomes" id="UP000677054"/>
    </source>
</evidence>
<gene>
    <name evidence="15" type="ORF">DSTB1V02_LOCUS11948</name>
</gene>
<dbReference type="GO" id="GO:0005886">
    <property type="term" value="C:plasma membrane"/>
    <property type="evidence" value="ECO:0007669"/>
    <property type="project" value="TreeGrafter"/>
</dbReference>
<dbReference type="OrthoDB" id="6238402at2759"/>
<dbReference type="AlphaFoldDB" id="A0A7R9ADQ8"/>
<protein>
    <submittedName>
        <fullName evidence="15">Uncharacterized protein</fullName>
    </submittedName>
</protein>
<keyword evidence="4 12" id="KW-0894">Sodium channel</keyword>
<evidence type="ECO:0000256" key="11">
    <source>
        <dbReference type="ARBA" id="ARBA00023303"/>
    </source>
</evidence>